<keyword evidence="4" id="KW-1003">Cell membrane</keyword>
<accession>A0ABS0KZI1</accession>
<name>A0ABS0KZI1_9BACT</name>
<organism evidence="13 14">
    <name type="scientific">Hymenobacter guriensis</name>
    <dbReference type="NCBI Taxonomy" id="2793065"/>
    <lineage>
        <taxon>Bacteria</taxon>
        <taxon>Pseudomonadati</taxon>
        <taxon>Bacteroidota</taxon>
        <taxon>Cytophagia</taxon>
        <taxon>Cytophagales</taxon>
        <taxon>Hymenobacteraceae</taxon>
        <taxon>Hymenobacter</taxon>
    </lineage>
</organism>
<evidence type="ECO:0000256" key="7">
    <source>
        <dbReference type="ARBA" id="ARBA00022927"/>
    </source>
</evidence>
<evidence type="ECO:0000256" key="4">
    <source>
        <dbReference type="ARBA" id="ARBA00022475"/>
    </source>
</evidence>
<dbReference type="PROSITE" id="PS52015">
    <property type="entry name" value="TONB_CTD"/>
    <property type="match status" value="1"/>
</dbReference>
<dbReference type="PRINTS" id="PR01374">
    <property type="entry name" value="TONBPROTEIN"/>
</dbReference>
<dbReference type="InterPro" id="IPR051045">
    <property type="entry name" value="TonB-dependent_transducer"/>
</dbReference>
<evidence type="ECO:0000259" key="12">
    <source>
        <dbReference type="PROSITE" id="PS52015"/>
    </source>
</evidence>
<comment type="caution">
    <text evidence="13">The sequence shown here is derived from an EMBL/GenBank/DDBJ whole genome shotgun (WGS) entry which is preliminary data.</text>
</comment>
<keyword evidence="5" id="KW-0997">Cell inner membrane</keyword>
<sequence>MTTLNLLTASLDDIVFEGRNKAYGAFVLRQLYHRHLQAAVGIATALFLLLVATPVLVRYFWPEPVLVSPPVINDDEGVRFTEIIEPKPKELGRAPVAPPVVRPPDEIVPTVKPDEQVTKPDIKPVTPAVSDYAEFPSGAQVGPVAIPGTGTGKGSSDSSTAGPAVAVAPPKPFLTAEIMPAFAGGDKALGEYFRKNLHYPGPALRNQISGRVYVSFTVGTNGEVMDVEVLKGLGYGTEEEAQRVIKSMPHWVPGQQGGRAVPVRFTLPITFQFQ</sequence>
<dbReference type="PANTHER" id="PTHR33446:SF2">
    <property type="entry name" value="PROTEIN TONB"/>
    <property type="match status" value="1"/>
</dbReference>
<keyword evidence="9 11" id="KW-0472">Membrane</keyword>
<dbReference type="InterPro" id="IPR003538">
    <property type="entry name" value="TonB"/>
</dbReference>
<dbReference type="EMBL" id="JADWYK010000003">
    <property type="protein sequence ID" value="MBG8553283.1"/>
    <property type="molecule type" value="Genomic_DNA"/>
</dbReference>
<keyword evidence="8 11" id="KW-1133">Transmembrane helix</keyword>
<evidence type="ECO:0000313" key="14">
    <source>
        <dbReference type="Proteomes" id="UP000601099"/>
    </source>
</evidence>
<proteinExistence type="inferred from homology"/>
<dbReference type="Gene3D" id="3.30.1150.10">
    <property type="match status" value="1"/>
</dbReference>
<evidence type="ECO:0000256" key="2">
    <source>
        <dbReference type="ARBA" id="ARBA00006555"/>
    </source>
</evidence>
<feature type="region of interest" description="Disordered" evidence="10">
    <location>
        <begin position="94"/>
        <end position="122"/>
    </location>
</feature>
<evidence type="ECO:0000256" key="9">
    <source>
        <dbReference type="ARBA" id="ARBA00023136"/>
    </source>
</evidence>
<dbReference type="InterPro" id="IPR006260">
    <property type="entry name" value="TonB/TolA_C"/>
</dbReference>
<dbReference type="PANTHER" id="PTHR33446">
    <property type="entry name" value="PROTEIN TONB-RELATED"/>
    <property type="match status" value="1"/>
</dbReference>
<dbReference type="InterPro" id="IPR037682">
    <property type="entry name" value="TonB_C"/>
</dbReference>
<evidence type="ECO:0000256" key="1">
    <source>
        <dbReference type="ARBA" id="ARBA00004383"/>
    </source>
</evidence>
<feature type="domain" description="TonB C-terminal" evidence="12">
    <location>
        <begin position="184"/>
        <end position="274"/>
    </location>
</feature>
<feature type="transmembrane region" description="Helical" evidence="11">
    <location>
        <begin position="38"/>
        <end position="61"/>
    </location>
</feature>
<evidence type="ECO:0000256" key="5">
    <source>
        <dbReference type="ARBA" id="ARBA00022519"/>
    </source>
</evidence>
<comment type="similarity">
    <text evidence="2">Belongs to the TonB family.</text>
</comment>
<gene>
    <name evidence="13" type="ORF">I5L79_06985</name>
</gene>
<keyword evidence="7" id="KW-0653">Protein transport</keyword>
<evidence type="ECO:0000313" key="13">
    <source>
        <dbReference type="EMBL" id="MBG8553283.1"/>
    </source>
</evidence>
<comment type="subcellular location">
    <subcellularLocation>
        <location evidence="1">Cell inner membrane</location>
        <topology evidence="1">Single-pass membrane protein</topology>
        <orientation evidence="1">Periplasmic side</orientation>
    </subcellularLocation>
</comment>
<keyword evidence="3" id="KW-0813">Transport</keyword>
<reference evidence="13 14" key="1">
    <citation type="submission" date="2020-11" db="EMBL/GenBank/DDBJ databases">
        <title>Hymenobacter sp.</title>
        <authorList>
            <person name="Kim M.K."/>
        </authorList>
    </citation>
    <scope>NUCLEOTIDE SEQUENCE [LARGE SCALE GENOMIC DNA]</scope>
    <source>
        <strain evidence="13 14">BT594</strain>
    </source>
</reference>
<evidence type="ECO:0000256" key="6">
    <source>
        <dbReference type="ARBA" id="ARBA00022692"/>
    </source>
</evidence>
<dbReference type="Pfam" id="PF03544">
    <property type="entry name" value="TonB_C"/>
    <property type="match status" value="1"/>
</dbReference>
<evidence type="ECO:0000256" key="8">
    <source>
        <dbReference type="ARBA" id="ARBA00022989"/>
    </source>
</evidence>
<evidence type="ECO:0000256" key="10">
    <source>
        <dbReference type="SAM" id="MobiDB-lite"/>
    </source>
</evidence>
<feature type="compositionally biased region" description="Basic and acidic residues" evidence="10">
    <location>
        <begin position="112"/>
        <end position="122"/>
    </location>
</feature>
<dbReference type="SUPFAM" id="SSF74653">
    <property type="entry name" value="TolA/TonB C-terminal domain"/>
    <property type="match status" value="1"/>
</dbReference>
<keyword evidence="6 11" id="KW-0812">Transmembrane</keyword>
<dbReference type="RefSeq" id="WP_196954306.1">
    <property type="nucleotide sequence ID" value="NZ_JADWYK010000003.1"/>
</dbReference>
<evidence type="ECO:0000256" key="3">
    <source>
        <dbReference type="ARBA" id="ARBA00022448"/>
    </source>
</evidence>
<protein>
    <submittedName>
        <fullName evidence="13">TonB family protein</fullName>
    </submittedName>
</protein>
<dbReference type="NCBIfam" id="TIGR01352">
    <property type="entry name" value="tonB_Cterm"/>
    <property type="match status" value="1"/>
</dbReference>
<keyword evidence="14" id="KW-1185">Reference proteome</keyword>
<dbReference type="Proteomes" id="UP000601099">
    <property type="component" value="Unassembled WGS sequence"/>
</dbReference>
<evidence type="ECO:0000256" key="11">
    <source>
        <dbReference type="SAM" id="Phobius"/>
    </source>
</evidence>